<dbReference type="AlphaFoldDB" id="U2T5C1"/>
<dbReference type="EMBL" id="AWVQ01000095">
    <property type="protein sequence ID" value="ERK72688.1"/>
    <property type="molecule type" value="Genomic_DNA"/>
</dbReference>
<dbReference type="CDD" id="cd06170">
    <property type="entry name" value="LuxR_C_like"/>
    <property type="match status" value="1"/>
</dbReference>
<dbReference type="SUPFAM" id="SSF52172">
    <property type="entry name" value="CheY-like"/>
    <property type="match status" value="1"/>
</dbReference>
<keyword evidence="3" id="KW-0238">DNA-binding</keyword>
<dbReference type="InterPro" id="IPR011006">
    <property type="entry name" value="CheY-like_superfamily"/>
</dbReference>
<dbReference type="SMART" id="SM00448">
    <property type="entry name" value="REC"/>
    <property type="match status" value="1"/>
</dbReference>
<dbReference type="CDD" id="cd17535">
    <property type="entry name" value="REC_NarL-like"/>
    <property type="match status" value="1"/>
</dbReference>
<feature type="modified residue" description="4-aspartylphosphate" evidence="5">
    <location>
        <position position="66"/>
    </location>
</feature>
<evidence type="ECO:0000256" key="5">
    <source>
        <dbReference type="PROSITE-ProRule" id="PRU00169"/>
    </source>
</evidence>
<dbReference type="PATRIC" id="fig|1358026.3.peg.834"/>
<gene>
    <name evidence="8" type="ORF">N136_00954</name>
</gene>
<dbReference type="OrthoDB" id="9808843at2"/>
<dbReference type="PROSITE" id="PS00622">
    <property type="entry name" value="HTH_LUXR_1"/>
    <property type="match status" value="1"/>
</dbReference>
<dbReference type="InterPro" id="IPR039420">
    <property type="entry name" value="WalR-like"/>
</dbReference>
<evidence type="ECO:0000259" key="6">
    <source>
        <dbReference type="PROSITE" id="PS50043"/>
    </source>
</evidence>
<dbReference type="GO" id="GO:0006355">
    <property type="term" value="P:regulation of DNA-templated transcription"/>
    <property type="evidence" value="ECO:0007669"/>
    <property type="project" value="InterPro"/>
</dbReference>
<dbReference type="PROSITE" id="PS50043">
    <property type="entry name" value="HTH_LUXR_2"/>
    <property type="match status" value="1"/>
</dbReference>
<dbReference type="PANTHER" id="PTHR43214">
    <property type="entry name" value="TWO-COMPONENT RESPONSE REGULATOR"/>
    <property type="match status" value="1"/>
</dbReference>
<feature type="domain" description="HTH luxR-type" evidence="6">
    <location>
        <begin position="157"/>
        <end position="222"/>
    </location>
</feature>
<evidence type="ECO:0000259" key="7">
    <source>
        <dbReference type="PROSITE" id="PS50110"/>
    </source>
</evidence>
<sequence length="229" mass="23892">MPVAAGESSDSRPLRVAVADDAVLLREGIGQILRAGGVDVVASVDTAEEVLDLVAADDGIDAVVLDIKMPPTHTDEGLRALESLRADGSTVGILLLSMYTTAAYAIRAMTAGSGTGYLLKERVADGETLVNAVRTVAAGGSVVDPEVVQLLVSSRSSERTVETLSARELDVLSRMAEGKSNVGIAAELHLSLRTVESHIGHIMAKLGVEDSAEGHRRVLAVLRFLGKDG</sequence>
<proteinExistence type="predicted"/>
<accession>U2T5C1</accession>
<dbReference type="InterPro" id="IPR058245">
    <property type="entry name" value="NreC/VraR/RcsB-like_REC"/>
</dbReference>
<name>U2T5C1_LEIAQ</name>
<dbReference type="PROSITE" id="PS50110">
    <property type="entry name" value="RESPONSE_REGULATORY"/>
    <property type="match status" value="1"/>
</dbReference>
<reference evidence="8 9" key="1">
    <citation type="submission" date="2013-08" db="EMBL/GenBank/DDBJ databases">
        <authorList>
            <person name="Weinstock G."/>
            <person name="Sodergren E."/>
            <person name="Wylie T."/>
            <person name="Fulton L."/>
            <person name="Fulton R."/>
            <person name="Fronick C."/>
            <person name="O'Laughlin M."/>
            <person name="Godfrey J."/>
            <person name="Miner T."/>
            <person name="Herter B."/>
            <person name="Appelbaum E."/>
            <person name="Cordes M."/>
            <person name="Lek S."/>
            <person name="Wollam A."/>
            <person name="Pepin K.H."/>
            <person name="Palsikar V.B."/>
            <person name="Mitreva M."/>
            <person name="Wilson R.K."/>
        </authorList>
    </citation>
    <scope>NUCLEOTIDE SEQUENCE [LARGE SCALE GENOMIC DNA]</scope>
    <source>
        <strain evidence="8 9">ATCC 14665</strain>
    </source>
</reference>
<keyword evidence="1 5" id="KW-0597">Phosphoprotein</keyword>
<feature type="domain" description="Response regulatory" evidence="7">
    <location>
        <begin position="15"/>
        <end position="135"/>
    </location>
</feature>
<dbReference type="GO" id="GO:0003677">
    <property type="term" value="F:DNA binding"/>
    <property type="evidence" value="ECO:0007669"/>
    <property type="project" value="UniProtKB-KW"/>
</dbReference>
<dbReference type="Pfam" id="PF00072">
    <property type="entry name" value="Response_reg"/>
    <property type="match status" value="1"/>
</dbReference>
<comment type="caution">
    <text evidence="8">The sequence shown here is derived from an EMBL/GenBank/DDBJ whole genome shotgun (WGS) entry which is preliminary data.</text>
</comment>
<evidence type="ECO:0000313" key="8">
    <source>
        <dbReference type="EMBL" id="ERK72688.1"/>
    </source>
</evidence>
<protein>
    <submittedName>
        <fullName evidence="8">Response regulator receiver domain protein</fullName>
    </submittedName>
</protein>
<dbReference type="InterPro" id="IPR001789">
    <property type="entry name" value="Sig_transdc_resp-reg_receiver"/>
</dbReference>
<keyword evidence="2" id="KW-0805">Transcription regulation</keyword>
<dbReference type="PANTHER" id="PTHR43214:SF24">
    <property type="entry name" value="TRANSCRIPTIONAL REGULATORY PROTEIN NARL-RELATED"/>
    <property type="match status" value="1"/>
</dbReference>
<dbReference type="InterPro" id="IPR000792">
    <property type="entry name" value="Tscrpt_reg_LuxR_C"/>
</dbReference>
<keyword evidence="4" id="KW-0804">Transcription</keyword>
<dbReference type="SMART" id="SM00421">
    <property type="entry name" value="HTH_LUXR"/>
    <property type="match status" value="1"/>
</dbReference>
<dbReference type="PRINTS" id="PR00038">
    <property type="entry name" value="HTHLUXR"/>
</dbReference>
<dbReference type="GO" id="GO:0000160">
    <property type="term" value="P:phosphorelay signal transduction system"/>
    <property type="evidence" value="ECO:0007669"/>
    <property type="project" value="InterPro"/>
</dbReference>
<evidence type="ECO:0000256" key="2">
    <source>
        <dbReference type="ARBA" id="ARBA00023015"/>
    </source>
</evidence>
<evidence type="ECO:0000256" key="1">
    <source>
        <dbReference type="ARBA" id="ARBA00022553"/>
    </source>
</evidence>
<evidence type="ECO:0000256" key="4">
    <source>
        <dbReference type="ARBA" id="ARBA00023163"/>
    </source>
</evidence>
<dbReference type="HOGENOM" id="CLU_000445_90_0_11"/>
<evidence type="ECO:0000256" key="3">
    <source>
        <dbReference type="ARBA" id="ARBA00023125"/>
    </source>
</evidence>
<dbReference type="InterPro" id="IPR016032">
    <property type="entry name" value="Sig_transdc_resp-reg_C-effctor"/>
</dbReference>
<dbReference type="Proteomes" id="UP000016605">
    <property type="component" value="Unassembled WGS sequence"/>
</dbReference>
<dbReference type="Gene3D" id="3.40.50.2300">
    <property type="match status" value="1"/>
</dbReference>
<organism evidence="8 9">
    <name type="scientific">Leifsonia aquatica ATCC 14665</name>
    <dbReference type="NCBI Taxonomy" id="1358026"/>
    <lineage>
        <taxon>Bacteria</taxon>
        <taxon>Bacillati</taxon>
        <taxon>Actinomycetota</taxon>
        <taxon>Actinomycetes</taxon>
        <taxon>Micrococcales</taxon>
        <taxon>Microbacteriaceae</taxon>
        <taxon>Leifsonia</taxon>
    </lineage>
</organism>
<dbReference type="Pfam" id="PF00196">
    <property type="entry name" value="GerE"/>
    <property type="match status" value="1"/>
</dbReference>
<dbReference type="SUPFAM" id="SSF46894">
    <property type="entry name" value="C-terminal effector domain of the bipartite response regulators"/>
    <property type="match status" value="1"/>
</dbReference>
<evidence type="ECO:0000313" key="9">
    <source>
        <dbReference type="Proteomes" id="UP000016605"/>
    </source>
</evidence>